<keyword evidence="3" id="KW-1185">Reference proteome</keyword>
<feature type="region of interest" description="Disordered" evidence="1">
    <location>
        <begin position="289"/>
        <end position="309"/>
    </location>
</feature>
<feature type="compositionally biased region" description="Low complexity" evidence="1">
    <location>
        <begin position="289"/>
        <end position="299"/>
    </location>
</feature>
<gene>
    <name evidence="2" type="ORF">SEMRO_1002_G229870.3</name>
</gene>
<feature type="compositionally biased region" description="Pro residues" evidence="1">
    <location>
        <begin position="200"/>
        <end position="213"/>
    </location>
</feature>
<organism evidence="2 3">
    <name type="scientific">Seminavis robusta</name>
    <dbReference type="NCBI Taxonomy" id="568900"/>
    <lineage>
        <taxon>Eukaryota</taxon>
        <taxon>Sar</taxon>
        <taxon>Stramenopiles</taxon>
        <taxon>Ochrophyta</taxon>
        <taxon>Bacillariophyta</taxon>
        <taxon>Bacillariophyceae</taxon>
        <taxon>Bacillariophycidae</taxon>
        <taxon>Naviculales</taxon>
        <taxon>Naviculaceae</taxon>
        <taxon>Seminavis</taxon>
    </lineage>
</organism>
<reference evidence="2" key="1">
    <citation type="submission" date="2020-06" db="EMBL/GenBank/DDBJ databases">
        <authorList>
            <consortium name="Plant Systems Biology data submission"/>
        </authorList>
    </citation>
    <scope>NUCLEOTIDE SEQUENCE</scope>
    <source>
        <strain evidence="2">D6</strain>
    </source>
</reference>
<protein>
    <submittedName>
        <fullName evidence="2">Uncharacterized protein</fullName>
    </submittedName>
</protein>
<comment type="caution">
    <text evidence="2">The sequence shown here is derived from an EMBL/GenBank/DDBJ whole genome shotgun (WGS) entry which is preliminary data.</text>
</comment>
<accession>A0A9N8EFG5</accession>
<sequence>MASQLSSEQEDATSEGVSSGSTGTHDADEENEEEGGLLVDPRASKRLKVEDPEMIPSSSFGPSTDPNGKRKQLQLLLAALQHQQSDDVCLKTLSDLFEVLRDENPGDGITLALYHACGHKDILSIASQNSNCNGNQDWKEQQQLAVVVEAFFVLTILMCPSRAKRVGFQDHHHHLLLVSLKCLNTAQIAMAAIQRQQHSSPPPPPPPPPPQPQQPKIAYWALAVIYGIMEIYSLPELFQHQNNNDDDDSSSKSIMETTVQTIRAHPDHSKILRLGCQILKKAASLAVTTTTNQKPTPTNDSQKSKPPLGWSMDSIMKNPFRASTTTTTTKTIAAKTSSFFAIFKREPEDSESSNTTHDDDKISTTRSRFLQVGAISALAAVMERYDNHDKDHFTGAMAWDALQAILALPQE</sequence>
<feature type="region of interest" description="Disordered" evidence="1">
    <location>
        <begin position="193"/>
        <end position="214"/>
    </location>
</feature>
<name>A0A9N8EFG5_9STRA</name>
<feature type="compositionally biased region" description="Low complexity" evidence="1">
    <location>
        <begin position="14"/>
        <end position="24"/>
    </location>
</feature>
<evidence type="ECO:0000256" key="1">
    <source>
        <dbReference type="SAM" id="MobiDB-lite"/>
    </source>
</evidence>
<dbReference type="AlphaFoldDB" id="A0A9N8EFG5"/>
<feature type="region of interest" description="Disordered" evidence="1">
    <location>
        <begin position="1"/>
        <end position="68"/>
    </location>
</feature>
<proteinExistence type="predicted"/>
<evidence type="ECO:0000313" key="3">
    <source>
        <dbReference type="Proteomes" id="UP001153069"/>
    </source>
</evidence>
<feature type="compositionally biased region" description="Polar residues" evidence="1">
    <location>
        <begin position="56"/>
        <end position="66"/>
    </location>
</feature>
<dbReference type="Proteomes" id="UP001153069">
    <property type="component" value="Unassembled WGS sequence"/>
</dbReference>
<dbReference type="EMBL" id="CAICTM010001000">
    <property type="protein sequence ID" value="CAB9519249.1"/>
    <property type="molecule type" value="Genomic_DNA"/>
</dbReference>
<evidence type="ECO:0000313" key="2">
    <source>
        <dbReference type="EMBL" id="CAB9519249.1"/>
    </source>
</evidence>